<sequence length="17" mass="2066">MLKTRLGIRLKRNQPQL</sequence>
<organism evidence="1">
    <name type="scientific">Arundo donax</name>
    <name type="common">Giant reed</name>
    <name type="synonym">Donax arundinaceus</name>
    <dbReference type="NCBI Taxonomy" id="35708"/>
    <lineage>
        <taxon>Eukaryota</taxon>
        <taxon>Viridiplantae</taxon>
        <taxon>Streptophyta</taxon>
        <taxon>Embryophyta</taxon>
        <taxon>Tracheophyta</taxon>
        <taxon>Spermatophyta</taxon>
        <taxon>Magnoliopsida</taxon>
        <taxon>Liliopsida</taxon>
        <taxon>Poales</taxon>
        <taxon>Poaceae</taxon>
        <taxon>PACMAD clade</taxon>
        <taxon>Arundinoideae</taxon>
        <taxon>Arundineae</taxon>
        <taxon>Arundo</taxon>
    </lineage>
</organism>
<reference evidence="1" key="1">
    <citation type="submission" date="2014-09" db="EMBL/GenBank/DDBJ databases">
        <authorList>
            <person name="Magalhaes I.L.F."/>
            <person name="Oliveira U."/>
            <person name="Santos F.R."/>
            <person name="Vidigal T.H.D.A."/>
            <person name="Brescovit A.D."/>
            <person name="Santos A.J."/>
        </authorList>
    </citation>
    <scope>NUCLEOTIDE SEQUENCE</scope>
    <source>
        <tissue evidence="1">Shoot tissue taken approximately 20 cm above the soil surface</tissue>
    </source>
</reference>
<protein>
    <submittedName>
        <fullName evidence="1">Uncharacterized protein</fullName>
    </submittedName>
</protein>
<dbReference type="EMBL" id="GBRH01255254">
    <property type="protein sequence ID" value="JAD42641.1"/>
    <property type="molecule type" value="Transcribed_RNA"/>
</dbReference>
<accession>A0A0A8ZV30</accession>
<evidence type="ECO:0000313" key="1">
    <source>
        <dbReference type="EMBL" id="JAD42641.1"/>
    </source>
</evidence>
<dbReference type="AlphaFoldDB" id="A0A0A8ZV30"/>
<proteinExistence type="predicted"/>
<reference evidence="1" key="2">
    <citation type="journal article" date="2015" name="Data Brief">
        <title>Shoot transcriptome of the giant reed, Arundo donax.</title>
        <authorList>
            <person name="Barrero R.A."/>
            <person name="Guerrero F.D."/>
            <person name="Moolhuijzen P."/>
            <person name="Goolsby J.A."/>
            <person name="Tidwell J."/>
            <person name="Bellgard S.E."/>
            <person name="Bellgard M.I."/>
        </authorList>
    </citation>
    <scope>NUCLEOTIDE SEQUENCE</scope>
    <source>
        <tissue evidence="1">Shoot tissue taken approximately 20 cm above the soil surface</tissue>
    </source>
</reference>
<name>A0A0A8ZV30_ARUDO</name>